<proteinExistence type="predicted"/>
<dbReference type="Pfam" id="PF06094">
    <property type="entry name" value="GGACT"/>
    <property type="match status" value="1"/>
</dbReference>
<reference evidence="2 3" key="1">
    <citation type="submission" date="2017-07" db="EMBL/GenBank/DDBJ databases">
        <title>Acidovorax KNDSW TSA 6 genome sequence and assembly.</title>
        <authorList>
            <person name="Mayilraj S."/>
        </authorList>
    </citation>
    <scope>NUCLEOTIDE SEQUENCE [LARGE SCALE GENOMIC DNA]</scope>
    <source>
        <strain evidence="2 3">KNDSW-TSA6</strain>
    </source>
</reference>
<gene>
    <name evidence="2" type="ORF">CBY09_17555</name>
</gene>
<dbReference type="InterPro" id="IPR009288">
    <property type="entry name" value="AIG2-like_dom"/>
</dbReference>
<dbReference type="Gene3D" id="3.10.490.10">
    <property type="entry name" value="Gamma-glutamyl cyclotransferase-like"/>
    <property type="match status" value="1"/>
</dbReference>
<comment type="caution">
    <text evidence="2">The sequence shown here is derived from an EMBL/GenBank/DDBJ whole genome shotgun (WGS) entry which is preliminary data.</text>
</comment>
<keyword evidence="2" id="KW-0808">Transferase</keyword>
<dbReference type="RefSeq" id="WP_094291214.1">
    <property type="nucleotide sequence ID" value="NZ_NOIG01000011.1"/>
</dbReference>
<accession>A0A235EJ32</accession>
<evidence type="ECO:0000259" key="1">
    <source>
        <dbReference type="Pfam" id="PF06094"/>
    </source>
</evidence>
<keyword evidence="3" id="KW-1185">Reference proteome</keyword>
<dbReference type="SUPFAM" id="SSF110857">
    <property type="entry name" value="Gamma-glutamyl cyclotransferase-like"/>
    <property type="match status" value="1"/>
</dbReference>
<dbReference type="EMBL" id="NOIG01000011">
    <property type="protein sequence ID" value="OYD49000.1"/>
    <property type="molecule type" value="Genomic_DNA"/>
</dbReference>
<dbReference type="GO" id="GO:0016740">
    <property type="term" value="F:transferase activity"/>
    <property type="evidence" value="ECO:0007669"/>
    <property type="project" value="UniProtKB-KW"/>
</dbReference>
<dbReference type="AlphaFoldDB" id="A0A235EJ32"/>
<dbReference type="CDD" id="cd06661">
    <property type="entry name" value="GGCT_like"/>
    <property type="match status" value="1"/>
</dbReference>
<evidence type="ECO:0000313" key="2">
    <source>
        <dbReference type="EMBL" id="OYD49000.1"/>
    </source>
</evidence>
<dbReference type="InterPro" id="IPR036568">
    <property type="entry name" value="GGCT-like_sf"/>
</dbReference>
<dbReference type="OrthoDB" id="8538589at2"/>
<dbReference type="Proteomes" id="UP000215441">
    <property type="component" value="Unassembled WGS sequence"/>
</dbReference>
<sequence>MPDESTPARQPRCVFVYGTLRRGGSNDITRLKPSPRYVGPSQVAGVLYHLGAYPGMLLGGERWVVGEVYAIEPALEAILDAIEGVAGQPGDEYIRREVVALVEGRPLACLVYEINPPYVAAAPVIASGDWLQAVDREGQ</sequence>
<name>A0A235EJ32_9BURK</name>
<organism evidence="2 3">
    <name type="scientific">Acidovorax kalamii</name>
    <dbReference type="NCBI Taxonomy" id="2004485"/>
    <lineage>
        <taxon>Bacteria</taxon>
        <taxon>Pseudomonadati</taxon>
        <taxon>Pseudomonadota</taxon>
        <taxon>Betaproteobacteria</taxon>
        <taxon>Burkholderiales</taxon>
        <taxon>Comamonadaceae</taxon>
        <taxon>Acidovorax</taxon>
    </lineage>
</organism>
<protein>
    <submittedName>
        <fullName evidence="2">Gamma-glutamylcyclotransferase</fullName>
    </submittedName>
</protein>
<feature type="domain" description="Gamma-glutamylcyclotransferase AIG2-like" evidence="1">
    <location>
        <begin position="14"/>
        <end position="131"/>
    </location>
</feature>
<evidence type="ECO:0000313" key="3">
    <source>
        <dbReference type="Proteomes" id="UP000215441"/>
    </source>
</evidence>
<dbReference type="InterPro" id="IPR013024">
    <property type="entry name" value="GGCT-like"/>
</dbReference>